<evidence type="ECO:0000313" key="2">
    <source>
        <dbReference type="Proteomes" id="UP001138540"/>
    </source>
</evidence>
<comment type="caution">
    <text evidence="1">The sequence shown here is derived from an EMBL/GenBank/DDBJ whole genome shotgun (WGS) entry which is preliminary data.</text>
</comment>
<evidence type="ECO:0000313" key="1">
    <source>
        <dbReference type="EMBL" id="MBB5986241.1"/>
    </source>
</evidence>
<dbReference type="EMBL" id="JACHKA010000001">
    <property type="protein sequence ID" value="MBB5986241.1"/>
    <property type="molecule type" value="Genomic_DNA"/>
</dbReference>
<reference evidence="1 2" key="1">
    <citation type="submission" date="2020-08" db="EMBL/GenBank/DDBJ databases">
        <title>Exploring microbial biodiversity for novel pathways involved in the catabolism of aromatic compounds derived from lignin.</title>
        <authorList>
            <person name="Elkins J."/>
        </authorList>
    </citation>
    <scope>NUCLEOTIDE SEQUENCE [LARGE SCALE GENOMIC DNA]</scope>
    <source>
        <strain evidence="1 2">B1D3A</strain>
    </source>
</reference>
<keyword evidence="2" id="KW-1185">Reference proteome</keyword>
<gene>
    <name evidence="1" type="ORF">HNP60_002215</name>
</gene>
<protein>
    <submittedName>
        <fullName evidence="1">Uncharacterized protein</fullName>
    </submittedName>
</protein>
<organism evidence="1 2">
    <name type="scientific">Sphingobium lignivorans</name>
    <dbReference type="NCBI Taxonomy" id="2735886"/>
    <lineage>
        <taxon>Bacteria</taxon>
        <taxon>Pseudomonadati</taxon>
        <taxon>Pseudomonadota</taxon>
        <taxon>Alphaproteobacteria</taxon>
        <taxon>Sphingomonadales</taxon>
        <taxon>Sphingomonadaceae</taxon>
        <taxon>Sphingobium</taxon>
    </lineage>
</organism>
<name>A0ABR6NGN3_9SPHN</name>
<sequence length="75" mass="7737">MGHAAALEHVPPGLNRNLRGMVLLAGDMSGDALPGGVGEFRAHGDAPSRHLAIHEVIPDSIRDPAALKIAGIQTV</sequence>
<proteinExistence type="predicted"/>
<dbReference type="Proteomes" id="UP001138540">
    <property type="component" value="Unassembled WGS sequence"/>
</dbReference>
<accession>A0ABR6NGN3</accession>